<keyword evidence="4" id="KW-1185">Reference proteome</keyword>
<dbReference type="Gene3D" id="3.10.180.10">
    <property type="entry name" value="2,3-Dihydroxybiphenyl 1,2-Dioxygenase, domain 1"/>
    <property type="match status" value="1"/>
</dbReference>
<dbReference type="RefSeq" id="WP_007014325.1">
    <property type="nucleotide sequence ID" value="NZ_AGFM01000055.1"/>
</dbReference>
<evidence type="ECO:0000256" key="1">
    <source>
        <dbReference type="SAM" id="MobiDB-lite"/>
    </source>
</evidence>
<accession>G6EGI7</accession>
<evidence type="ECO:0000313" key="3">
    <source>
        <dbReference type="EMBL" id="EHJ59534.1"/>
    </source>
</evidence>
<dbReference type="KEGG" id="npn:JI59_21905"/>
<sequence length="205" mass="23360">MGQADNRASQAVEGHRKAHERQGSPFKGVHHLVLNTDDIKTTIDFYSGILHMPLIHALRVPPGISRGNPPFERLRHYFFDMGNDNMLAFFELPKGEKDQADRDGVAAMQHVSFSTTPQEAEKLLKRLDAAKIQRAGPLEAAPGCWSIYFYDPHGVRLEVSYQPEQGDEQRNVDHFRQSREGMLKELRTVSDDQAWLDRVMAHLED</sequence>
<comment type="caution">
    <text evidence="3">The sequence shown here is derived from an EMBL/GenBank/DDBJ whole genome shotgun (WGS) entry which is preliminary data.</text>
</comment>
<dbReference type="InterPro" id="IPR004360">
    <property type="entry name" value="Glyas_Fos-R_dOase_dom"/>
</dbReference>
<dbReference type="PATRIC" id="fig|1088721.3.peg.3370"/>
<dbReference type="InterPro" id="IPR050383">
    <property type="entry name" value="GlyoxalaseI/FosfomycinResist"/>
</dbReference>
<proteinExistence type="predicted"/>
<dbReference type="Proteomes" id="UP000004030">
    <property type="component" value="Unassembled WGS sequence"/>
</dbReference>
<evidence type="ECO:0000313" key="4">
    <source>
        <dbReference type="Proteomes" id="UP000004030"/>
    </source>
</evidence>
<dbReference type="Pfam" id="PF00903">
    <property type="entry name" value="Glyoxalase"/>
    <property type="match status" value="1"/>
</dbReference>
<dbReference type="PROSITE" id="PS51819">
    <property type="entry name" value="VOC"/>
    <property type="match status" value="1"/>
</dbReference>
<dbReference type="PANTHER" id="PTHR21366:SF31">
    <property type="entry name" value="METALLOTHIOL TRANSFERASE FOSB"/>
    <property type="match status" value="1"/>
</dbReference>
<feature type="domain" description="VOC" evidence="2">
    <location>
        <begin position="28"/>
        <end position="162"/>
    </location>
</feature>
<organism evidence="3 4">
    <name type="scientific">Novosphingobium pentaromativorans US6-1</name>
    <dbReference type="NCBI Taxonomy" id="1088721"/>
    <lineage>
        <taxon>Bacteria</taxon>
        <taxon>Pseudomonadati</taxon>
        <taxon>Pseudomonadota</taxon>
        <taxon>Alphaproteobacteria</taxon>
        <taxon>Sphingomonadales</taxon>
        <taxon>Sphingomonadaceae</taxon>
        <taxon>Novosphingobium</taxon>
    </lineage>
</organism>
<dbReference type="AlphaFoldDB" id="G6EGI7"/>
<dbReference type="InterPro" id="IPR037523">
    <property type="entry name" value="VOC_core"/>
</dbReference>
<dbReference type="EMBL" id="AGFM01000055">
    <property type="protein sequence ID" value="EHJ59534.1"/>
    <property type="molecule type" value="Genomic_DNA"/>
</dbReference>
<reference evidence="3 4" key="1">
    <citation type="journal article" date="2012" name="J. Bacteriol.">
        <title>Genome sequence of benzo(a)pyrene-degrading bacterium Novosphingobium pentaromativorans US6-1.</title>
        <authorList>
            <person name="Luo Y.R."/>
            <person name="Kang S.G."/>
            <person name="Kim S.J."/>
            <person name="Kim M.R."/>
            <person name="Li N."/>
            <person name="Lee J.H."/>
            <person name="Kwon K.K."/>
        </authorList>
    </citation>
    <scope>NUCLEOTIDE SEQUENCE [LARGE SCALE GENOMIC DNA]</scope>
    <source>
        <strain evidence="3 4">US6-1</strain>
    </source>
</reference>
<dbReference type="CDD" id="cd06587">
    <property type="entry name" value="VOC"/>
    <property type="match status" value="1"/>
</dbReference>
<dbReference type="eggNOG" id="COG0346">
    <property type="taxonomic scope" value="Bacteria"/>
</dbReference>
<dbReference type="OrthoDB" id="9803142at2"/>
<evidence type="ECO:0000259" key="2">
    <source>
        <dbReference type="PROSITE" id="PS51819"/>
    </source>
</evidence>
<dbReference type="PANTHER" id="PTHR21366">
    <property type="entry name" value="GLYOXALASE FAMILY PROTEIN"/>
    <property type="match status" value="1"/>
</dbReference>
<gene>
    <name evidence="3" type="ORF">NSU_3417</name>
</gene>
<dbReference type="InterPro" id="IPR029068">
    <property type="entry name" value="Glyas_Bleomycin-R_OHBP_Dase"/>
</dbReference>
<protein>
    <recommendedName>
        <fullName evidence="2">VOC domain-containing protein</fullName>
    </recommendedName>
</protein>
<dbReference type="SUPFAM" id="SSF54593">
    <property type="entry name" value="Glyoxalase/Bleomycin resistance protein/Dihydroxybiphenyl dioxygenase"/>
    <property type="match status" value="1"/>
</dbReference>
<name>G6EGI7_9SPHN</name>
<feature type="region of interest" description="Disordered" evidence="1">
    <location>
        <begin position="1"/>
        <end position="24"/>
    </location>
</feature>